<evidence type="ECO:0000256" key="9">
    <source>
        <dbReference type="RuleBase" id="RU365093"/>
    </source>
</evidence>
<evidence type="ECO:0000256" key="1">
    <source>
        <dbReference type="ARBA" id="ARBA00004377"/>
    </source>
</evidence>
<comment type="caution">
    <text evidence="12">The sequence shown here is derived from an EMBL/GenBank/DDBJ whole genome shotgun (WGS) entry which is preliminary data.</text>
</comment>
<dbReference type="InterPro" id="IPR050739">
    <property type="entry name" value="MFP"/>
</dbReference>
<dbReference type="InterPro" id="IPR010129">
    <property type="entry name" value="T1SS_HlyD"/>
</dbReference>
<dbReference type="NCBIfam" id="TIGR01843">
    <property type="entry name" value="type_I_hlyD"/>
    <property type="match status" value="1"/>
</dbReference>
<keyword evidence="7 9" id="KW-1133">Transmembrane helix</keyword>
<dbReference type="Gene3D" id="1.10.287.470">
    <property type="entry name" value="Helix hairpin bin"/>
    <property type="match status" value="1"/>
</dbReference>
<dbReference type="InterPro" id="IPR058625">
    <property type="entry name" value="MdtA-like_BSH"/>
</dbReference>
<keyword evidence="6 9" id="KW-0812">Transmembrane</keyword>
<evidence type="ECO:0000256" key="8">
    <source>
        <dbReference type="ARBA" id="ARBA00023136"/>
    </source>
</evidence>
<dbReference type="RefSeq" id="WP_220374088.1">
    <property type="nucleotide sequence ID" value="NZ_JAEUAO010000007.1"/>
</dbReference>
<sequence length="440" mass="47921">MKNDRVEGPASPTIRVTAWFLISLFVIIVAGSYVAKTEIVARGHGKVIPTGRVQLVQPQVDGKIIAILVEEGQSVKRNDVLVRMDATAAESEIARIEAEIERQAQEAAVALSILEPLISKDPTDGGFIEAGKAALRRQKVGVHEEPGTEALVIAVLAALRDQVAETDAQLKRIEGSKSAQLARIEKARSDKEIVARRLTSAETLKEGGAISEVAYLERLREFKAVESDTVIAERQLSELSAEAEAMAKRRISAISAVLSTYRKQVNEAEIALRSSRADLNTAQAHRANLSLKAPANGRVENLSVFTLGGFIEAGATLMSIVPSDGGVEIEAFFDNRDVGFLKTGQKAFVKFDAFPAERFGIVRGRVSSVGADAREDTATRKWVYAVRLNLERPNIRVAARIIDFTPGMTVTVDVITGERRLISYFFEPILKAIQDSFGEQ</sequence>
<evidence type="ECO:0000256" key="5">
    <source>
        <dbReference type="ARBA" id="ARBA00022519"/>
    </source>
</evidence>
<feature type="domain" description="AprE-like beta-barrel" evidence="11">
    <location>
        <begin position="329"/>
        <end position="417"/>
    </location>
</feature>
<protein>
    <recommendedName>
        <fullName evidence="9">Membrane fusion protein (MFP) family protein</fullName>
    </recommendedName>
</protein>
<keyword evidence="3 9" id="KW-0813">Transport</keyword>
<dbReference type="EMBL" id="JAEUAO010000007">
    <property type="protein sequence ID" value="MBW9066162.1"/>
    <property type="molecule type" value="Genomic_DNA"/>
</dbReference>
<evidence type="ECO:0000256" key="3">
    <source>
        <dbReference type="ARBA" id="ARBA00022448"/>
    </source>
</evidence>
<evidence type="ECO:0000259" key="10">
    <source>
        <dbReference type="Pfam" id="PF25917"/>
    </source>
</evidence>
<dbReference type="SUPFAM" id="SSF111369">
    <property type="entry name" value="HlyD-like secretion proteins"/>
    <property type="match status" value="1"/>
</dbReference>
<dbReference type="InterPro" id="IPR058982">
    <property type="entry name" value="Beta-barrel_AprE"/>
</dbReference>
<dbReference type="Proteomes" id="UP000757604">
    <property type="component" value="Unassembled WGS sequence"/>
</dbReference>
<organism evidence="12 13">
    <name type="scientific">Rhizobium herbae</name>
    <dbReference type="NCBI Taxonomy" id="508661"/>
    <lineage>
        <taxon>Bacteria</taxon>
        <taxon>Pseudomonadati</taxon>
        <taxon>Pseudomonadota</taxon>
        <taxon>Alphaproteobacteria</taxon>
        <taxon>Hyphomicrobiales</taxon>
        <taxon>Rhizobiaceae</taxon>
        <taxon>Rhizobium/Agrobacterium group</taxon>
        <taxon>Rhizobium</taxon>
    </lineage>
</organism>
<dbReference type="PANTHER" id="PTHR30386">
    <property type="entry name" value="MEMBRANE FUSION SUBUNIT OF EMRAB-TOLC MULTIDRUG EFFLUX PUMP"/>
    <property type="match status" value="1"/>
</dbReference>
<evidence type="ECO:0000259" key="11">
    <source>
        <dbReference type="Pfam" id="PF26002"/>
    </source>
</evidence>
<dbReference type="Pfam" id="PF25917">
    <property type="entry name" value="BSH_RND"/>
    <property type="match status" value="1"/>
</dbReference>
<accession>A0ABS7HFU5</accession>
<reference evidence="12 13" key="1">
    <citation type="journal article" date="2021" name="MBio">
        <title>Poor Competitiveness of Bradyrhizobium in Pigeon Pea Root Colonization in Indian Soils.</title>
        <authorList>
            <person name="Chalasani D."/>
            <person name="Basu A."/>
            <person name="Pullabhotla S.V.S.R.N."/>
            <person name="Jorrin B."/>
            <person name="Neal A.L."/>
            <person name="Poole P.S."/>
            <person name="Podile A.R."/>
            <person name="Tkacz A."/>
        </authorList>
    </citation>
    <scope>NUCLEOTIDE SEQUENCE [LARGE SCALE GENOMIC DNA]</scope>
    <source>
        <strain evidence="12 13">HU44</strain>
    </source>
</reference>
<keyword evidence="4 9" id="KW-1003">Cell membrane</keyword>
<feature type="domain" description="Multidrug resistance protein MdtA-like barrel-sandwich hybrid" evidence="10">
    <location>
        <begin position="56"/>
        <end position="321"/>
    </location>
</feature>
<dbReference type="Gene3D" id="2.40.50.100">
    <property type="match status" value="1"/>
</dbReference>
<keyword evidence="13" id="KW-1185">Reference proteome</keyword>
<keyword evidence="8 9" id="KW-0472">Membrane</keyword>
<keyword evidence="5 9" id="KW-0997">Cell inner membrane</keyword>
<comment type="similarity">
    <text evidence="2 9">Belongs to the membrane fusion protein (MFP) (TC 8.A.1) family.</text>
</comment>
<evidence type="ECO:0000256" key="6">
    <source>
        <dbReference type="ARBA" id="ARBA00022692"/>
    </source>
</evidence>
<gene>
    <name evidence="12" type="ORF">JNB71_22910</name>
</gene>
<evidence type="ECO:0000313" key="12">
    <source>
        <dbReference type="EMBL" id="MBW9066162.1"/>
    </source>
</evidence>
<name>A0ABS7HFU5_9HYPH</name>
<comment type="subcellular location">
    <subcellularLocation>
        <location evidence="1 9">Cell inner membrane</location>
        <topology evidence="1 9">Single-pass membrane protein</topology>
    </subcellularLocation>
</comment>
<dbReference type="PANTHER" id="PTHR30386:SF27">
    <property type="entry name" value="MEMBRANE FUSION PROTEIN (MFP) FAMILY PROTEIN"/>
    <property type="match status" value="1"/>
</dbReference>
<dbReference type="Gene3D" id="2.40.30.170">
    <property type="match status" value="1"/>
</dbReference>
<feature type="transmembrane region" description="Helical" evidence="9">
    <location>
        <begin position="16"/>
        <end position="35"/>
    </location>
</feature>
<dbReference type="PRINTS" id="PR01490">
    <property type="entry name" value="RTXTOXIND"/>
</dbReference>
<evidence type="ECO:0000256" key="4">
    <source>
        <dbReference type="ARBA" id="ARBA00022475"/>
    </source>
</evidence>
<evidence type="ECO:0000256" key="2">
    <source>
        <dbReference type="ARBA" id="ARBA00009477"/>
    </source>
</evidence>
<evidence type="ECO:0000313" key="13">
    <source>
        <dbReference type="Proteomes" id="UP000757604"/>
    </source>
</evidence>
<evidence type="ECO:0000256" key="7">
    <source>
        <dbReference type="ARBA" id="ARBA00022989"/>
    </source>
</evidence>
<proteinExistence type="inferred from homology"/>
<dbReference type="Pfam" id="PF26002">
    <property type="entry name" value="Beta-barrel_AprE"/>
    <property type="match status" value="1"/>
</dbReference>